<sequence>MGPRPVHSKPLLFATGQGPMLLSGHTGQGPMLLYRPPPYKSKIMRSRPGGIIHAYQKFDPGQFPSPTQPPPDLVSPAFEHAMMYGSFRELTEEELARAVRLDPSQIAGFGPSLDMIRAMLEERKRKILERYETRGVQKKARKAFTKPAKTLQLPKQFAASYQLAIAAQQPYELERLWYRAGDDNSTLARGLLNVLQRMTDHHQIEELASKYEFTGHESMTVPQALEIKEELEKIDELLKQLEEAAKNAQIGLIDMDMLAEFAQPGDMEQLEEMRRQVENLLREHAERQGLESKGDGKGFRLTPQAYKIFQGRLLERIFSELQPSRSGRHEGDVVGEGAVELQRTKPYEFGDSVANMDIPQTIINALLRHGEQRPLRLHSDDIVVHKTRNHPKCATSVIMDMSGSMRYDGQYINVKRMALALQGLIQSEYPGDFLRFIEMYTFAKLRSPSEIIEMMPKPVTIHDPWVQLMADMSDENLSEHQIHPHFTNIQHSLQLARQAMVGCDTPNKQIVLITDGLPTAHFEQSELYMLYPPHPRTEQATMREGMLCKRDGITINIFLIPSWSQSEEDIRFAYRLAESTTGRVFFTSGKDLDRFVVWDYVQNRRDIIS</sequence>
<evidence type="ECO:0000256" key="1">
    <source>
        <dbReference type="SAM" id="Coils"/>
    </source>
</evidence>
<reference evidence="2 3" key="1">
    <citation type="submission" date="2019-08" db="EMBL/GenBank/DDBJ databases">
        <title>Deep-cultivation of Planctomycetes and their phenomic and genomic characterization uncovers novel biology.</title>
        <authorList>
            <person name="Wiegand S."/>
            <person name="Jogler M."/>
            <person name="Boedeker C."/>
            <person name="Pinto D."/>
            <person name="Vollmers J."/>
            <person name="Rivas-Marin E."/>
            <person name="Kohn T."/>
            <person name="Peeters S.H."/>
            <person name="Heuer A."/>
            <person name="Rast P."/>
            <person name="Oberbeckmann S."/>
            <person name="Bunk B."/>
            <person name="Jeske O."/>
            <person name="Meyerdierks A."/>
            <person name="Storesund J.E."/>
            <person name="Kallscheuer N."/>
            <person name="Luecker S."/>
            <person name="Lage O.M."/>
            <person name="Pohl T."/>
            <person name="Merkel B.J."/>
            <person name="Hornburger P."/>
            <person name="Mueller R.-W."/>
            <person name="Bruemmer F."/>
            <person name="Labrenz M."/>
            <person name="Spormann A.M."/>
            <person name="Op den Camp H."/>
            <person name="Overmann J."/>
            <person name="Amann R."/>
            <person name="Jetten M.S.M."/>
            <person name="Mascher T."/>
            <person name="Medema M.H."/>
            <person name="Devos D.P."/>
            <person name="Kaster A.-K."/>
            <person name="Ovreas L."/>
            <person name="Rohde M."/>
            <person name="Galperin M.Y."/>
            <person name="Jogler C."/>
        </authorList>
    </citation>
    <scope>NUCLEOTIDE SEQUENCE [LARGE SCALE GENOMIC DNA]</scope>
    <source>
        <strain evidence="2 3">UC8</strain>
    </source>
</reference>
<dbReference type="AlphaFoldDB" id="A0A5B9QZ91"/>
<dbReference type="Gene3D" id="3.40.50.410">
    <property type="entry name" value="von Willebrand factor, type A domain"/>
    <property type="match status" value="1"/>
</dbReference>
<keyword evidence="1" id="KW-0175">Coiled coil</keyword>
<feature type="coiled-coil region" evidence="1">
    <location>
        <begin position="224"/>
        <end position="290"/>
    </location>
</feature>
<dbReference type="InterPro" id="IPR036465">
    <property type="entry name" value="vWFA_dom_sf"/>
</dbReference>
<dbReference type="EMBL" id="CP042914">
    <property type="protein sequence ID" value="QEG43289.1"/>
    <property type="molecule type" value="Genomic_DNA"/>
</dbReference>
<keyword evidence="3" id="KW-1185">Reference proteome</keyword>
<proteinExistence type="predicted"/>
<evidence type="ECO:0000313" key="2">
    <source>
        <dbReference type="EMBL" id="QEG43289.1"/>
    </source>
</evidence>
<gene>
    <name evidence="2" type="ORF">UC8_53360</name>
</gene>
<protein>
    <recommendedName>
        <fullName evidence="4">VWFA domain-containing protein</fullName>
    </recommendedName>
</protein>
<organism evidence="2 3">
    <name type="scientific">Roseimaritima ulvae</name>
    <dbReference type="NCBI Taxonomy" id="980254"/>
    <lineage>
        <taxon>Bacteria</taxon>
        <taxon>Pseudomonadati</taxon>
        <taxon>Planctomycetota</taxon>
        <taxon>Planctomycetia</taxon>
        <taxon>Pirellulales</taxon>
        <taxon>Pirellulaceae</taxon>
        <taxon>Roseimaritima</taxon>
    </lineage>
</organism>
<accession>A0A5B9QZ91</accession>
<evidence type="ECO:0000313" key="3">
    <source>
        <dbReference type="Proteomes" id="UP000325286"/>
    </source>
</evidence>
<dbReference type="KEGG" id="rul:UC8_53360"/>
<dbReference type="Proteomes" id="UP000325286">
    <property type="component" value="Chromosome"/>
</dbReference>
<evidence type="ECO:0008006" key="4">
    <source>
        <dbReference type="Google" id="ProtNLM"/>
    </source>
</evidence>
<name>A0A5B9QZ91_9BACT</name>
<dbReference type="SUPFAM" id="SSF53300">
    <property type="entry name" value="vWA-like"/>
    <property type="match status" value="1"/>
</dbReference>